<evidence type="ECO:0000313" key="1">
    <source>
        <dbReference type="EMBL" id="KAJ9083968.1"/>
    </source>
</evidence>
<name>A0ACC2UAW4_9FUNG</name>
<sequence>MESPHTEQEASLENNKINDEGVVTDEEPSSGKEIFIDYGNNKIVRISLENHSNRETVVAKNTDPLEFVLKAANFTAFYFFILFLLLNKAFGISEAITQNSEEEKCEINLVKESTTWKGFLSNIIDIYILMFVKTITAVSSISVYSLAVVIEVFIKQDEAAPVE</sequence>
<accession>A0ACC2UAW4</accession>
<evidence type="ECO:0000313" key="2">
    <source>
        <dbReference type="Proteomes" id="UP001165960"/>
    </source>
</evidence>
<dbReference type="Proteomes" id="UP001165960">
    <property type="component" value="Unassembled WGS sequence"/>
</dbReference>
<comment type="caution">
    <text evidence="1">The sequence shown here is derived from an EMBL/GenBank/DDBJ whole genome shotgun (WGS) entry which is preliminary data.</text>
</comment>
<gene>
    <name evidence="1" type="ORF">DSO57_1029009</name>
</gene>
<organism evidence="1 2">
    <name type="scientific">Entomophthora muscae</name>
    <dbReference type="NCBI Taxonomy" id="34485"/>
    <lineage>
        <taxon>Eukaryota</taxon>
        <taxon>Fungi</taxon>
        <taxon>Fungi incertae sedis</taxon>
        <taxon>Zoopagomycota</taxon>
        <taxon>Entomophthoromycotina</taxon>
        <taxon>Entomophthoromycetes</taxon>
        <taxon>Entomophthorales</taxon>
        <taxon>Entomophthoraceae</taxon>
        <taxon>Entomophthora</taxon>
    </lineage>
</organism>
<dbReference type="EMBL" id="QTSX02000898">
    <property type="protein sequence ID" value="KAJ9083968.1"/>
    <property type="molecule type" value="Genomic_DNA"/>
</dbReference>
<proteinExistence type="predicted"/>
<keyword evidence="2" id="KW-1185">Reference proteome</keyword>
<reference evidence="1" key="1">
    <citation type="submission" date="2022-04" db="EMBL/GenBank/DDBJ databases">
        <title>Genome of the entomopathogenic fungus Entomophthora muscae.</title>
        <authorList>
            <person name="Elya C."/>
            <person name="Lovett B.R."/>
            <person name="Lee E."/>
            <person name="Macias A.M."/>
            <person name="Hajek A.E."/>
            <person name="De Bivort B.L."/>
            <person name="Kasson M.T."/>
            <person name="De Fine Licht H.H."/>
            <person name="Stajich J.E."/>
        </authorList>
    </citation>
    <scope>NUCLEOTIDE SEQUENCE</scope>
    <source>
        <strain evidence="1">Berkeley</strain>
    </source>
</reference>
<protein>
    <submittedName>
        <fullName evidence="1">Uncharacterized protein</fullName>
    </submittedName>
</protein>